<dbReference type="InterPro" id="IPR018522">
    <property type="entry name" value="TopoIIA_CS"/>
</dbReference>
<dbReference type="SUPFAM" id="SSF55874">
    <property type="entry name" value="ATPase domain of HSP90 chaperone/DNA topoisomerase II/histidine kinase"/>
    <property type="match status" value="1"/>
</dbReference>
<dbReference type="CDD" id="cd16928">
    <property type="entry name" value="HATPase_GyrB-like"/>
    <property type="match status" value="1"/>
</dbReference>
<keyword evidence="7" id="KW-0067">ATP-binding</keyword>
<dbReference type="InterPro" id="IPR036890">
    <property type="entry name" value="HATPase_C_sf"/>
</dbReference>
<reference evidence="13 14" key="1">
    <citation type="journal article" date="2015" name="Nature">
        <title>rRNA introns, odd ribosomes, and small enigmatic genomes across a large radiation of phyla.</title>
        <authorList>
            <person name="Brown C.T."/>
            <person name="Hug L.A."/>
            <person name="Thomas B.C."/>
            <person name="Sharon I."/>
            <person name="Castelle C.J."/>
            <person name="Singh A."/>
            <person name="Wilkins M.J."/>
            <person name="Williams K.H."/>
            <person name="Banfield J.F."/>
        </authorList>
    </citation>
    <scope>NUCLEOTIDE SEQUENCE [LARGE SCALE GENOMIC DNA]</scope>
</reference>
<dbReference type="InterPro" id="IPR013506">
    <property type="entry name" value="Topo_IIA_bsu_dom2"/>
</dbReference>
<feature type="domain" description="Toprim" evidence="12">
    <location>
        <begin position="463"/>
        <end position="577"/>
    </location>
</feature>
<evidence type="ECO:0000256" key="10">
    <source>
        <dbReference type="ARBA" id="ARBA00023125"/>
    </source>
</evidence>
<evidence type="ECO:0000256" key="6">
    <source>
        <dbReference type="ARBA" id="ARBA00022741"/>
    </source>
</evidence>
<evidence type="ECO:0000313" key="14">
    <source>
        <dbReference type="Proteomes" id="UP000034710"/>
    </source>
</evidence>
<comment type="cofactor">
    <cofactor evidence="2">
        <name>Mg(2+)</name>
        <dbReference type="ChEBI" id="CHEBI:18420"/>
    </cofactor>
</comment>
<keyword evidence="9" id="KW-0799">Topoisomerase</keyword>
<keyword evidence="5" id="KW-0479">Metal-binding</keyword>
<dbReference type="Pfam" id="PF01751">
    <property type="entry name" value="Toprim"/>
    <property type="match status" value="1"/>
</dbReference>
<evidence type="ECO:0000256" key="5">
    <source>
        <dbReference type="ARBA" id="ARBA00022723"/>
    </source>
</evidence>
<dbReference type="InterPro" id="IPR006171">
    <property type="entry name" value="TOPRIM_dom"/>
</dbReference>
<sequence length="677" mass="74620">MAKQISDYTASQIQVLEGLEPVRKRPGMYIGSTDSRGLHECLREIVDNSVDESFAGVADKVWVRVESDGSITVRDNGRGIPVDIHSSGVSALEITMTKLHAGGKFGGGAYKVSGGLHGVGASVVNALSSYFRVVVLRGNKAYYQEYKRGNPDKRVSETTQEQLDKWFPKSWGIKINADLTGTITTFVPDKTIFTTTEYDNIKIKSLLRDRAYLVSKLFFNFLDERTNESACYYFEGGIKSLVSHTNRGKNTLSDVIHISKQEEVLNCEIALQYNDSINENVKGYVNGINTVDGGTHITGFRMALTRSIIDYAKKLKGGDEKNGNGNLLTGEDLREGLTAVVYIKMPSETLQFESQTKAKLNNPEVLGFVSSTVKEGLDTYFEEHPSDAKTIVEKVMLAAKARMAARAAKDAVLRKGALDGASPAKARMAARAAKDAVLRKGALDGASLPGKLADCQSRDAAISELYIVEGDSAGGSAKQGRDRRFQAILPLGGKILNTERAHLDKIIKFDEIKDLIVALGAGIGESLNYEKIRYQRVIIMTDADVDGEHIKTLLLTFFFRHMPEVISKGYLYIALPPLFRIQAGKNINYAYSEEERDGILNSIGASKFVIQRYKGLGEMNPEQLWETTMNPQTRILKKVDVANGDDADKLFTILMGEEVPPRKRFIQTHAKTATLDI</sequence>
<accession>A0A0G0KXN9</accession>
<dbReference type="EC" id="5.6.2.2" evidence="4"/>
<evidence type="ECO:0000256" key="11">
    <source>
        <dbReference type="ARBA" id="ARBA00023235"/>
    </source>
</evidence>
<comment type="caution">
    <text evidence="13">The sequence shown here is derived from an EMBL/GenBank/DDBJ whole genome shotgun (WGS) entry which is preliminary data.</text>
</comment>
<dbReference type="InterPro" id="IPR020568">
    <property type="entry name" value="Ribosomal_Su5_D2-typ_SF"/>
</dbReference>
<dbReference type="PATRIC" id="fig|1618547.3.peg.661"/>
<dbReference type="InterPro" id="IPR001241">
    <property type="entry name" value="Topo_IIA"/>
</dbReference>
<dbReference type="PANTHER" id="PTHR45866:SF1">
    <property type="entry name" value="DNA GYRASE SUBUNIT B, MITOCHONDRIAL"/>
    <property type="match status" value="1"/>
</dbReference>
<keyword evidence="11" id="KW-0413">Isomerase</keyword>
<protein>
    <recommendedName>
        <fullName evidence="4">DNA topoisomerase (ATP-hydrolyzing)</fullName>
        <ecNumber evidence="4">5.6.2.2</ecNumber>
    </recommendedName>
</protein>
<keyword evidence="8" id="KW-0460">Magnesium</keyword>
<dbReference type="GO" id="GO:0005524">
    <property type="term" value="F:ATP binding"/>
    <property type="evidence" value="ECO:0007669"/>
    <property type="project" value="UniProtKB-KW"/>
</dbReference>
<dbReference type="Proteomes" id="UP000034710">
    <property type="component" value="Unassembled WGS sequence"/>
</dbReference>
<evidence type="ECO:0000256" key="7">
    <source>
        <dbReference type="ARBA" id="ARBA00022840"/>
    </source>
</evidence>
<dbReference type="PROSITE" id="PS50880">
    <property type="entry name" value="TOPRIM"/>
    <property type="match status" value="1"/>
</dbReference>
<evidence type="ECO:0000256" key="3">
    <source>
        <dbReference type="ARBA" id="ARBA00010708"/>
    </source>
</evidence>
<dbReference type="InterPro" id="IPR013760">
    <property type="entry name" value="Topo_IIA-like_dom_sf"/>
</dbReference>
<dbReference type="SUPFAM" id="SSF54211">
    <property type="entry name" value="Ribosomal protein S5 domain 2-like"/>
    <property type="match status" value="1"/>
</dbReference>
<dbReference type="Gene3D" id="3.30.565.10">
    <property type="entry name" value="Histidine kinase-like ATPase, C-terminal domain"/>
    <property type="match status" value="1"/>
</dbReference>
<dbReference type="Pfam" id="PF02518">
    <property type="entry name" value="HATPase_c"/>
    <property type="match status" value="1"/>
</dbReference>
<evidence type="ECO:0000256" key="9">
    <source>
        <dbReference type="ARBA" id="ARBA00023029"/>
    </source>
</evidence>
<dbReference type="Gene3D" id="3.30.230.10">
    <property type="match status" value="1"/>
</dbReference>
<dbReference type="GO" id="GO:0003677">
    <property type="term" value="F:DNA binding"/>
    <property type="evidence" value="ECO:0007669"/>
    <property type="project" value="UniProtKB-KW"/>
</dbReference>
<organism evidence="13 14">
    <name type="scientific">Candidatus Woesebacteria bacterium GW2011_GWA1_38_8</name>
    <dbReference type="NCBI Taxonomy" id="1618547"/>
    <lineage>
        <taxon>Bacteria</taxon>
        <taxon>Candidatus Woeseibacteriota</taxon>
    </lineage>
</organism>
<dbReference type="SMART" id="SM00387">
    <property type="entry name" value="HATPase_c"/>
    <property type="match status" value="1"/>
</dbReference>
<dbReference type="InterPro" id="IPR003594">
    <property type="entry name" value="HATPase_dom"/>
</dbReference>
<dbReference type="InterPro" id="IPR000565">
    <property type="entry name" value="Topo_IIA_B"/>
</dbReference>
<proteinExistence type="inferred from homology"/>
<evidence type="ECO:0000256" key="4">
    <source>
        <dbReference type="ARBA" id="ARBA00012895"/>
    </source>
</evidence>
<dbReference type="PRINTS" id="PR00418">
    <property type="entry name" value="TPI2FAMILY"/>
</dbReference>
<evidence type="ECO:0000256" key="8">
    <source>
        <dbReference type="ARBA" id="ARBA00022842"/>
    </source>
</evidence>
<dbReference type="SMART" id="SM00433">
    <property type="entry name" value="TOP2c"/>
    <property type="match status" value="1"/>
</dbReference>
<dbReference type="Pfam" id="PF00204">
    <property type="entry name" value="DNA_gyraseB"/>
    <property type="match status" value="1"/>
</dbReference>
<dbReference type="InterPro" id="IPR013759">
    <property type="entry name" value="Topo_IIA_B_C"/>
</dbReference>
<comment type="similarity">
    <text evidence="3">Belongs to the type II topoisomerase GyrB family.</text>
</comment>
<dbReference type="GO" id="GO:0006265">
    <property type="term" value="P:DNA topological change"/>
    <property type="evidence" value="ECO:0007669"/>
    <property type="project" value="InterPro"/>
</dbReference>
<dbReference type="CDD" id="cd00822">
    <property type="entry name" value="TopoII_Trans_DNA_gyrase"/>
    <property type="match status" value="1"/>
</dbReference>
<gene>
    <name evidence="13" type="ORF">UT06_C0020G0005</name>
</gene>
<evidence type="ECO:0000259" key="12">
    <source>
        <dbReference type="PROSITE" id="PS50880"/>
    </source>
</evidence>
<dbReference type="AlphaFoldDB" id="A0A0G0KXN9"/>
<dbReference type="PANTHER" id="PTHR45866">
    <property type="entry name" value="DNA GYRASE/TOPOISOMERASE SUBUNIT B"/>
    <property type="match status" value="1"/>
</dbReference>
<dbReference type="GO" id="GO:0046872">
    <property type="term" value="F:metal ion binding"/>
    <property type="evidence" value="ECO:0007669"/>
    <property type="project" value="UniProtKB-KW"/>
</dbReference>
<dbReference type="PROSITE" id="PS00177">
    <property type="entry name" value="TOPOISOMERASE_II"/>
    <property type="match status" value="1"/>
</dbReference>
<comment type="catalytic activity">
    <reaction evidence="1">
        <text>ATP-dependent breakage, passage and rejoining of double-stranded DNA.</text>
        <dbReference type="EC" id="5.6.2.2"/>
    </reaction>
</comment>
<dbReference type="EMBL" id="LBVJ01000020">
    <property type="protein sequence ID" value="KKQ83542.1"/>
    <property type="molecule type" value="Genomic_DNA"/>
</dbReference>
<evidence type="ECO:0000256" key="2">
    <source>
        <dbReference type="ARBA" id="ARBA00001946"/>
    </source>
</evidence>
<dbReference type="GO" id="GO:0003918">
    <property type="term" value="F:DNA topoisomerase type II (double strand cut, ATP-hydrolyzing) activity"/>
    <property type="evidence" value="ECO:0007669"/>
    <property type="project" value="UniProtKB-EC"/>
</dbReference>
<dbReference type="Gene3D" id="3.40.50.670">
    <property type="match status" value="1"/>
</dbReference>
<keyword evidence="10" id="KW-0238">DNA-binding</keyword>
<dbReference type="SUPFAM" id="SSF56719">
    <property type="entry name" value="Type II DNA topoisomerase"/>
    <property type="match status" value="1"/>
</dbReference>
<keyword evidence="6" id="KW-0547">Nucleotide-binding</keyword>
<dbReference type="InterPro" id="IPR014721">
    <property type="entry name" value="Ribsml_uS5_D2-typ_fold_subgr"/>
</dbReference>
<name>A0A0G0KXN9_9BACT</name>
<evidence type="ECO:0000313" key="13">
    <source>
        <dbReference type="EMBL" id="KKQ83542.1"/>
    </source>
</evidence>
<evidence type="ECO:0000256" key="1">
    <source>
        <dbReference type="ARBA" id="ARBA00000185"/>
    </source>
</evidence>
<dbReference type="Pfam" id="PF00986">
    <property type="entry name" value="DNA_gyraseB_C"/>
    <property type="match status" value="1"/>
</dbReference>
<dbReference type="InterPro" id="IPR002288">
    <property type="entry name" value="DNA_gyrase_B_C"/>
</dbReference>
<dbReference type="PRINTS" id="PR01159">
    <property type="entry name" value="DNAGYRASEB"/>
</dbReference>
<dbReference type="FunFam" id="3.40.50.670:FF:000002">
    <property type="entry name" value="DNA gyrase subunit B"/>
    <property type="match status" value="1"/>
</dbReference>